<feature type="signal peptide" evidence="2">
    <location>
        <begin position="1"/>
        <end position="22"/>
    </location>
</feature>
<dbReference type="AlphaFoldDB" id="A0A2S6HLY2"/>
<dbReference type="OrthoDB" id="137965at2"/>
<dbReference type="EMBL" id="PTJA01000015">
    <property type="protein sequence ID" value="PPK78363.1"/>
    <property type="molecule type" value="Genomic_DNA"/>
</dbReference>
<sequence>MKLRKISLICAMGLTLAGSSLLPVFGMTANGPENGGNGGSSYSEEYGGENTSGIGMEVTYGYDGNAKADRYVPVNFSLKSQSASPFSGTVRVEAMESDYDIYQYDYPITLDAMGSAEKSLDIPVGRADILYVKLLDSQGTELIRKRLKMNVPTDVAELYAGILSDEPEKLSYMEGVGVNYSAVKIRTFPMQAEKLPDHVIGLDLLDVLVITDYDTRKLSKDQISAIMEWVKDGGTLLLGTGARADDTLYAFRSDLLNEDYEVPAEKSVDMGVEYATNGPGDSFMNLVCADISLKGGTGVLSNDQFPVLTAAVRGKGVVGVAAYDFVDIAPFCETQRSYVDKMFTALLGETRLNNLSSYLYSGNSSQFWSVQNMLNTGDVDKLPGLALYSIVILTYIVLVGPGTYLILKRKDKRRYYRTAIVSVSLLFTVVVYFMGAKTRFRDTFFTYATIFDNSESFEDEYTYINMRTPYNRAYSILLDPSYSLLPITRSKSYERAPVPKFTGSEDYNVRISYGEDGTRVSAQNAAAFSPKYYALKKRTSNENQKGLWAKITLFNGNVFGTVTNEYPFSVEKVGILMYGKMVVIDELKPGETKQLDGISVINYPINNSFQVSARVTGGYQYSKADIEDPDYMLALSRTNILSFYLDRYSSFYNQEARIVAFSEDQKDNQFLVNGGYETYGVTMYTSAINVNLKKDDETYRSALMRMPTTVSGQYYSDTNAIYGVDPVALEYSLGNDVSVEKLIFENPSEEFLDSQSTNYTNIFKGKMYFYNHDTGNYDLMDPGKTEYSARELVSYLSPGNTLTVKYVCEDSVENNWYVTLPMLMVLGRDK</sequence>
<dbReference type="InterPro" id="IPR029062">
    <property type="entry name" value="Class_I_gatase-like"/>
</dbReference>
<dbReference type="RefSeq" id="WP_104439105.1">
    <property type="nucleotide sequence ID" value="NZ_PTJA01000015.1"/>
</dbReference>
<evidence type="ECO:0000256" key="2">
    <source>
        <dbReference type="SAM" id="SignalP"/>
    </source>
</evidence>
<dbReference type="SUPFAM" id="SSF52317">
    <property type="entry name" value="Class I glutamine amidotransferase-like"/>
    <property type="match status" value="1"/>
</dbReference>
<keyword evidence="1" id="KW-0812">Transmembrane</keyword>
<organism evidence="3 4">
    <name type="scientific">Lacrimispora xylanisolvens</name>
    <dbReference type="NCBI Taxonomy" id="384636"/>
    <lineage>
        <taxon>Bacteria</taxon>
        <taxon>Bacillati</taxon>
        <taxon>Bacillota</taxon>
        <taxon>Clostridia</taxon>
        <taxon>Lachnospirales</taxon>
        <taxon>Lachnospiraceae</taxon>
        <taxon>Lacrimispora</taxon>
    </lineage>
</organism>
<gene>
    <name evidence="3" type="ORF">BXY41_11537</name>
</gene>
<keyword evidence="4" id="KW-1185">Reference proteome</keyword>
<evidence type="ECO:0000313" key="3">
    <source>
        <dbReference type="EMBL" id="PPK78363.1"/>
    </source>
</evidence>
<keyword evidence="2" id="KW-0732">Signal</keyword>
<proteinExistence type="predicted"/>
<dbReference type="Gene3D" id="3.40.50.880">
    <property type="match status" value="1"/>
</dbReference>
<protein>
    <submittedName>
        <fullName evidence="3">Uncharacterized protein</fullName>
    </submittedName>
</protein>
<feature type="transmembrane region" description="Helical" evidence="1">
    <location>
        <begin position="385"/>
        <end position="407"/>
    </location>
</feature>
<name>A0A2S6HLY2_9FIRM</name>
<reference evidence="3 4" key="1">
    <citation type="submission" date="2018-02" db="EMBL/GenBank/DDBJ databases">
        <title>Genomic Encyclopedia of Archaeal and Bacterial Type Strains, Phase II (KMG-II): from individual species to whole genera.</title>
        <authorList>
            <person name="Goeker M."/>
        </authorList>
    </citation>
    <scope>NUCLEOTIDE SEQUENCE [LARGE SCALE GENOMIC DNA]</scope>
    <source>
        <strain evidence="3 4">DSM 3808</strain>
    </source>
</reference>
<keyword evidence="1" id="KW-0472">Membrane</keyword>
<evidence type="ECO:0000256" key="1">
    <source>
        <dbReference type="SAM" id="Phobius"/>
    </source>
</evidence>
<comment type="caution">
    <text evidence="3">The sequence shown here is derived from an EMBL/GenBank/DDBJ whole genome shotgun (WGS) entry which is preliminary data.</text>
</comment>
<keyword evidence="1" id="KW-1133">Transmembrane helix</keyword>
<accession>A0A2S6HLY2</accession>
<feature type="transmembrane region" description="Helical" evidence="1">
    <location>
        <begin position="419"/>
        <end position="436"/>
    </location>
</feature>
<feature type="chain" id="PRO_5039273986" evidence="2">
    <location>
        <begin position="23"/>
        <end position="830"/>
    </location>
</feature>
<dbReference type="Proteomes" id="UP000237749">
    <property type="component" value="Unassembled WGS sequence"/>
</dbReference>
<evidence type="ECO:0000313" key="4">
    <source>
        <dbReference type="Proteomes" id="UP000237749"/>
    </source>
</evidence>